<gene>
    <name evidence="1" type="ORF">FVF75_04655</name>
</gene>
<keyword evidence="2" id="KW-1185">Reference proteome</keyword>
<reference evidence="1 2" key="1">
    <citation type="submission" date="2019-08" db="EMBL/GenBank/DDBJ databases">
        <title>Identification of a novel species of the genus Boseongicola.</title>
        <authorList>
            <person name="Zhang X.-Q."/>
        </authorList>
    </citation>
    <scope>NUCLEOTIDE SEQUENCE [LARGE SCALE GENOMIC DNA]</scope>
    <source>
        <strain evidence="1 2">HY14</strain>
    </source>
</reference>
<dbReference type="EMBL" id="VSIY01000004">
    <property type="protein sequence ID" value="TYB82029.1"/>
    <property type="molecule type" value="Genomic_DNA"/>
</dbReference>
<dbReference type="RefSeq" id="WP_148376696.1">
    <property type="nucleotide sequence ID" value="NZ_VSIY01000004.1"/>
</dbReference>
<name>A0A5D0RLN0_9RHOB</name>
<evidence type="ECO:0000313" key="2">
    <source>
        <dbReference type="Proteomes" id="UP000322080"/>
    </source>
</evidence>
<dbReference type="AlphaFoldDB" id="A0A5D0RLN0"/>
<protein>
    <submittedName>
        <fullName evidence="1">Uncharacterized protein</fullName>
    </submittedName>
</protein>
<comment type="caution">
    <text evidence="1">The sequence shown here is derived from an EMBL/GenBank/DDBJ whole genome shotgun (WGS) entry which is preliminary data.</text>
</comment>
<evidence type="ECO:0000313" key="1">
    <source>
        <dbReference type="EMBL" id="TYB82029.1"/>
    </source>
</evidence>
<organism evidence="1 2">
    <name type="scientific">Maritimibacter fusiformis</name>
    <dbReference type="NCBI Taxonomy" id="2603819"/>
    <lineage>
        <taxon>Bacteria</taxon>
        <taxon>Pseudomonadati</taxon>
        <taxon>Pseudomonadota</taxon>
        <taxon>Alphaproteobacteria</taxon>
        <taxon>Rhodobacterales</taxon>
        <taxon>Roseobacteraceae</taxon>
        <taxon>Maritimibacter</taxon>
    </lineage>
</organism>
<dbReference type="Proteomes" id="UP000322080">
    <property type="component" value="Unassembled WGS sequence"/>
</dbReference>
<proteinExistence type="predicted"/>
<accession>A0A5D0RLN0</accession>
<sequence>MKNNVIAFDRTRFATRRAAARAAVGELRDNVVSIADYRTRTRPRRTASGVFFTTGVLCTFGSVA</sequence>